<feature type="signal peptide" evidence="1">
    <location>
        <begin position="1"/>
        <end position="17"/>
    </location>
</feature>
<dbReference type="EMBL" id="PFAQ01000017">
    <property type="protein sequence ID" value="PIT95126.1"/>
    <property type="molecule type" value="Genomic_DNA"/>
</dbReference>
<gene>
    <name evidence="2" type="ORF">COT98_00850</name>
</gene>
<proteinExistence type="predicted"/>
<sequence>SLVFILGLFFSSKPVSAMPLGTLLYRTSWRNNAYGYTSKDLFVIGQKGLITDIYSGHVGIYIGHENGVDYVAEALPSGLVKTQAKYFLNTRAGEKLIGAKIPKILLKNSAKMWWLWPGA</sequence>
<name>A0A2M6WQW9_9BACT</name>
<reference evidence="3" key="1">
    <citation type="submission" date="2017-09" db="EMBL/GenBank/DDBJ databases">
        <title>Depth-based differentiation of microbial function through sediment-hosted aquifers and enrichment of novel symbionts in the deep terrestrial subsurface.</title>
        <authorList>
            <person name="Probst A.J."/>
            <person name="Ladd B."/>
            <person name="Jarett J.K."/>
            <person name="Geller-Mcgrath D.E."/>
            <person name="Sieber C.M.K."/>
            <person name="Emerson J.B."/>
            <person name="Anantharaman K."/>
            <person name="Thomas B.C."/>
            <person name="Malmstrom R."/>
            <person name="Stieglmeier M."/>
            <person name="Klingl A."/>
            <person name="Woyke T."/>
            <person name="Ryan C.M."/>
            <person name="Banfield J.F."/>
        </authorList>
    </citation>
    <scope>NUCLEOTIDE SEQUENCE [LARGE SCALE GENOMIC DNA]</scope>
</reference>
<dbReference type="AlphaFoldDB" id="A0A2M6WQW9"/>
<dbReference type="Proteomes" id="UP000228900">
    <property type="component" value="Unassembled WGS sequence"/>
</dbReference>
<evidence type="ECO:0000313" key="3">
    <source>
        <dbReference type="Proteomes" id="UP000228900"/>
    </source>
</evidence>
<evidence type="ECO:0008006" key="4">
    <source>
        <dbReference type="Google" id="ProtNLM"/>
    </source>
</evidence>
<keyword evidence="1" id="KW-0732">Signal</keyword>
<evidence type="ECO:0000256" key="1">
    <source>
        <dbReference type="SAM" id="SignalP"/>
    </source>
</evidence>
<feature type="chain" id="PRO_5014941369" description="NlpC/P60 domain-containing protein" evidence="1">
    <location>
        <begin position="18"/>
        <end position="119"/>
    </location>
</feature>
<accession>A0A2M6WQW9</accession>
<protein>
    <recommendedName>
        <fullName evidence="4">NlpC/P60 domain-containing protein</fullName>
    </recommendedName>
</protein>
<feature type="non-terminal residue" evidence="2">
    <location>
        <position position="1"/>
    </location>
</feature>
<comment type="caution">
    <text evidence="2">The sequence shown here is derived from an EMBL/GenBank/DDBJ whole genome shotgun (WGS) entry which is preliminary data.</text>
</comment>
<organism evidence="2 3">
    <name type="scientific">Candidatus Falkowbacteria bacterium CG10_big_fil_rev_8_21_14_0_10_39_9</name>
    <dbReference type="NCBI Taxonomy" id="1974566"/>
    <lineage>
        <taxon>Bacteria</taxon>
        <taxon>Candidatus Falkowiibacteriota</taxon>
    </lineage>
</organism>
<evidence type="ECO:0000313" key="2">
    <source>
        <dbReference type="EMBL" id="PIT95126.1"/>
    </source>
</evidence>